<dbReference type="AlphaFoldDB" id="A0A2P5CU87"/>
<evidence type="ECO:0000313" key="2">
    <source>
        <dbReference type="EMBL" id="PON64618.1"/>
    </source>
</evidence>
<dbReference type="Proteomes" id="UP000237105">
    <property type="component" value="Unassembled WGS sequence"/>
</dbReference>
<keyword evidence="3" id="KW-1185">Reference proteome</keyword>
<evidence type="ECO:0000256" key="1">
    <source>
        <dbReference type="SAM" id="MobiDB-lite"/>
    </source>
</evidence>
<sequence length="135" mass="15294">MFERLAIIFGKDRATGRGAETPADVVENMNQKVGEDDDETRSVNQTFSMPATRRKRSRSENIHDGMIEIASSFKTMFEQSFEQVRLISERLVQGNEDGKDIAWELKQMGLLDDDQLDANSHIGKITVCSNVKVDR</sequence>
<proteinExistence type="predicted"/>
<dbReference type="EMBL" id="JXTB01000094">
    <property type="protein sequence ID" value="PON64618.1"/>
    <property type="molecule type" value="Genomic_DNA"/>
</dbReference>
<feature type="region of interest" description="Disordered" evidence="1">
    <location>
        <begin position="33"/>
        <end position="60"/>
    </location>
</feature>
<dbReference type="OrthoDB" id="1748457at2759"/>
<gene>
    <name evidence="2" type="ORF">PanWU01x14_123300</name>
</gene>
<dbReference type="PANTHER" id="PTHR46250">
    <property type="entry name" value="MYB/SANT-LIKE DNA-BINDING DOMAIN PROTEIN-RELATED"/>
    <property type="match status" value="1"/>
</dbReference>
<accession>A0A2P5CU87</accession>
<protein>
    <submittedName>
        <fullName evidence="2">Uncharacterized protein</fullName>
    </submittedName>
</protein>
<comment type="caution">
    <text evidence="2">The sequence shown here is derived from an EMBL/GenBank/DDBJ whole genome shotgun (WGS) entry which is preliminary data.</text>
</comment>
<name>A0A2P5CU87_PARAD</name>
<evidence type="ECO:0000313" key="3">
    <source>
        <dbReference type="Proteomes" id="UP000237105"/>
    </source>
</evidence>
<organism evidence="2 3">
    <name type="scientific">Parasponia andersonii</name>
    <name type="common">Sponia andersonii</name>
    <dbReference type="NCBI Taxonomy" id="3476"/>
    <lineage>
        <taxon>Eukaryota</taxon>
        <taxon>Viridiplantae</taxon>
        <taxon>Streptophyta</taxon>
        <taxon>Embryophyta</taxon>
        <taxon>Tracheophyta</taxon>
        <taxon>Spermatophyta</taxon>
        <taxon>Magnoliopsida</taxon>
        <taxon>eudicotyledons</taxon>
        <taxon>Gunneridae</taxon>
        <taxon>Pentapetalae</taxon>
        <taxon>rosids</taxon>
        <taxon>fabids</taxon>
        <taxon>Rosales</taxon>
        <taxon>Cannabaceae</taxon>
        <taxon>Parasponia</taxon>
    </lineage>
</organism>
<reference evidence="3" key="1">
    <citation type="submission" date="2016-06" db="EMBL/GenBank/DDBJ databases">
        <title>Parallel loss of symbiosis genes in relatives of nitrogen-fixing non-legume Parasponia.</title>
        <authorList>
            <person name="Van Velzen R."/>
            <person name="Holmer R."/>
            <person name="Bu F."/>
            <person name="Rutten L."/>
            <person name="Van Zeijl A."/>
            <person name="Liu W."/>
            <person name="Santuari L."/>
            <person name="Cao Q."/>
            <person name="Sharma T."/>
            <person name="Shen D."/>
            <person name="Roswanjaya Y."/>
            <person name="Wardhani T."/>
            <person name="Kalhor M.S."/>
            <person name="Jansen J."/>
            <person name="Van den Hoogen J."/>
            <person name="Gungor B."/>
            <person name="Hartog M."/>
            <person name="Hontelez J."/>
            <person name="Verver J."/>
            <person name="Yang W.-C."/>
            <person name="Schijlen E."/>
            <person name="Repin R."/>
            <person name="Schilthuizen M."/>
            <person name="Schranz E."/>
            <person name="Heidstra R."/>
            <person name="Miyata K."/>
            <person name="Fedorova E."/>
            <person name="Kohlen W."/>
            <person name="Bisseling T."/>
            <person name="Smit S."/>
            <person name="Geurts R."/>
        </authorList>
    </citation>
    <scope>NUCLEOTIDE SEQUENCE [LARGE SCALE GENOMIC DNA]</scope>
    <source>
        <strain evidence="3">cv. WU1-14</strain>
    </source>
</reference>